<dbReference type="SUPFAM" id="SSF54211">
    <property type="entry name" value="Ribosomal protein S5 domain 2-like"/>
    <property type="match status" value="1"/>
</dbReference>
<reference evidence="3 4" key="1">
    <citation type="journal article" date="2012" name="BMC Genomics">
        <title>Genomic sequence analysis and characterization of Sneathia amnii sp. nov.</title>
        <authorList>
            <consortium name="Vaginal Microbiome Consortium (additional members)"/>
            <person name="Harwich M.D.Jr."/>
            <person name="Serrano M.G."/>
            <person name="Fettweis J.M."/>
            <person name="Alves J.M."/>
            <person name="Reimers M.A."/>
            <person name="Buck G.A."/>
            <person name="Jefferson K.K."/>
        </authorList>
    </citation>
    <scope>NUCLEOTIDE SEQUENCE [LARGE SCALE GENOMIC DNA]</scope>
    <source>
        <strain evidence="3 4">SN35</strain>
    </source>
</reference>
<dbReference type="InterPro" id="IPR001498">
    <property type="entry name" value="Impact_N"/>
</dbReference>
<evidence type="ECO:0000313" key="4">
    <source>
        <dbReference type="Proteomes" id="UP000033103"/>
    </source>
</evidence>
<dbReference type="KEGG" id="sns:VC03_06195"/>
<name>A0A0E3ZCC3_9FUSO</name>
<dbReference type="OrthoDB" id="9813771at2"/>
<comment type="similarity">
    <text evidence="1">Belongs to the IMPACT family.</text>
</comment>
<accession>A0A0E3ZCC3</accession>
<dbReference type="PANTHER" id="PTHR16301:SF20">
    <property type="entry name" value="IMPACT FAMILY MEMBER YIGZ"/>
    <property type="match status" value="1"/>
</dbReference>
<dbReference type="GO" id="GO:0006446">
    <property type="term" value="P:regulation of translational initiation"/>
    <property type="evidence" value="ECO:0007669"/>
    <property type="project" value="TreeGrafter"/>
</dbReference>
<dbReference type="PATRIC" id="fig|1069640.6.peg.1230"/>
<dbReference type="Gene3D" id="3.30.230.30">
    <property type="entry name" value="Impact, N-terminal domain"/>
    <property type="match status" value="1"/>
</dbReference>
<dbReference type="AlphaFoldDB" id="A0A0E3ZCC3"/>
<evidence type="ECO:0000313" key="3">
    <source>
        <dbReference type="EMBL" id="AKC96056.1"/>
    </source>
</evidence>
<protein>
    <submittedName>
        <fullName evidence="3">Thymidylate synthase</fullName>
    </submittedName>
</protein>
<dbReference type="PANTHER" id="PTHR16301">
    <property type="entry name" value="IMPACT-RELATED"/>
    <property type="match status" value="1"/>
</dbReference>
<dbReference type="EMBL" id="CP011280">
    <property type="protein sequence ID" value="AKC96056.1"/>
    <property type="molecule type" value="Genomic_DNA"/>
</dbReference>
<keyword evidence="4" id="KW-1185">Reference proteome</keyword>
<proteinExistence type="inferred from homology"/>
<evidence type="ECO:0000259" key="2">
    <source>
        <dbReference type="Pfam" id="PF01205"/>
    </source>
</evidence>
<feature type="domain" description="Impact N-terminal" evidence="2">
    <location>
        <begin position="15"/>
        <end position="121"/>
    </location>
</feature>
<dbReference type="Pfam" id="PF01205">
    <property type="entry name" value="Impact_N"/>
    <property type="match status" value="1"/>
</dbReference>
<organism evidence="3 4">
    <name type="scientific">Sneathia vaginalis</name>
    <dbReference type="NCBI Taxonomy" id="187101"/>
    <lineage>
        <taxon>Bacteria</taxon>
        <taxon>Fusobacteriati</taxon>
        <taxon>Fusobacteriota</taxon>
        <taxon>Fusobacteriia</taxon>
        <taxon>Fusobacteriales</taxon>
        <taxon>Leptotrichiaceae</taxon>
        <taxon>Sneathia</taxon>
    </lineage>
</organism>
<dbReference type="InterPro" id="IPR020568">
    <property type="entry name" value="Ribosomal_Su5_D2-typ_SF"/>
</dbReference>
<dbReference type="InterPro" id="IPR023582">
    <property type="entry name" value="Impact"/>
</dbReference>
<dbReference type="STRING" id="187101.VC03_06195"/>
<dbReference type="Proteomes" id="UP000033103">
    <property type="component" value="Chromosome"/>
</dbReference>
<dbReference type="RefSeq" id="WP_046329160.1">
    <property type="nucleotide sequence ID" value="NZ_CP011280.1"/>
</dbReference>
<dbReference type="GO" id="GO:0005737">
    <property type="term" value="C:cytoplasm"/>
    <property type="evidence" value="ECO:0007669"/>
    <property type="project" value="TreeGrafter"/>
</dbReference>
<dbReference type="InterPro" id="IPR036956">
    <property type="entry name" value="Impact_N_sf"/>
</dbReference>
<dbReference type="HOGENOM" id="CLU_083552_1_1_0"/>
<sequence>MKNIEKEEIIEFIEKKSRFIGYIKPVNSVEEANKYIDKIRNEHKDATHNVPVYRVIENAQEYFKYNDDGEPQGTAGKPMADILERRDVYNVAMVAVRYFGGIKLGAGGLIRNYARVAKELIDQCNLITYVEKRKIIISFDYAKKGLIDKYIKDNNIEVLEQSFLDRINMKILIPKDSMDIFKSLKDVEIIDV</sequence>
<gene>
    <name evidence="3" type="ORF">VC03_06195</name>
</gene>
<evidence type="ECO:0000256" key="1">
    <source>
        <dbReference type="ARBA" id="ARBA00007665"/>
    </source>
</evidence>